<feature type="compositionally biased region" description="Polar residues" evidence="2">
    <location>
        <begin position="622"/>
        <end position="635"/>
    </location>
</feature>
<evidence type="ECO:0000313" key="4">
    <source>
        <dbReference type="EMBL" id="KAF2417440.1"/>
    </source>
</evidence>
<feature type="compositionally biased region" description="Basic and acidic residues" evidence="2">
    <location>
        <begin position="585"/>
        <end position="602"/>
    </location>
</feature>
<evidence type="ECO:0000256" key="1">
    <source>
        <dbReference type="ARBA" id="ARBA00038216"/>
    </source>
</evidence>
<evidence type="ECO:0000256" key="2">
    <source>
        <dbReference type="SAM" id="MobiDB-lite"/>
    </source>
</evidence>
<comment type="caution">
    <text evidence="4">The sequence shown here is derived from an EMBL/GenBank/DDBJ whole genome shotgun (WGS) entry which is preliminary data.</text>
</comment>
<feature type="compositionally biased region" description="Polar residues" evidence="2">
    <location>
        <begin position="379"/>
        <end position="391"/>
    </location>
</feature>
<comment type="similarity">
    <text evidence="1">Belongs to the CRP1/MDG1 family.</text>
</comment>
<feature type="region of interest" description="Disordered" evidence="2">
    <location>
        <begin position="484"/>
        <end position="559"/>
    </location>
</feature>
<dbReference type="OrthoDB" id="5873279at2759"/>
<feature type="region of interest" description="Disordered" evidence="2">
    <location>
        <begin position="205"/>
        <end position="456"/>
    </location>
</feature>
<feature type="compositionally biased region" description="Basic and acidic residues" evidence="2">
    <location>
        <begin position="427"/>
        <end position="442"/>
    </location>
</feature>
<feature type="compositionally biased region" description="Basic residues" evidence="2">
    <location>
        <begin position="751"/>
        <end position="768"/>
    </location>
</feature>
<dbReference type="EMBL" id="MU007140">
    <property type="protein sequence ID" value="KAF2417440.1"/>
    <property type="molecule type" value="Genomic_DNA"/>
</dbReference>
<dbReference type="Proteomes" id="UP000800235">
    <property type="component" value="Unassembled WGS sequence"/>
</dbReference>
<protein>
    <recommendedName>
        <fullName evidence="3">AMP-activated protein kinase glycogen-binding domain-containing protein</fullName>
    </recommendedName>
</protein>
<dbReference type="GO" id="GO:0005634">
    <property type="term" value="C:nucleus"/>
    <property type="evidence" value="ECO:0007669"/>
    <property type="project" value="TreeGrafter"/>
</dbReference>
<sequence length="768" mass="79253">MGLAAGRRDACNLVLAPSSRAPATTPTSCFPFTPHSILFSQPWYSNTHFHCTITNELKPSLITRLYRSPAEIWLSDQLHFFTHPVRTLSFLFRTSNTMGSYKFRWEHPEANEVFVTGTFDDWGKTEKLEKVGNVFEKTVDLDGKDKILYKFVADGNWTHNHTLPTETDERGLINNVLHPHDLTPHPTSHTMSNVAPSSTTAALAGAVPKEGRKRSSDDIPGAFPETPANEAKDFSVNPIPATEGSGNPVSLAPGEEVPNPSSLTKNTIKSTVKQDEPETMSINPIPASAGTGNPISLAPGEQVPKLSGSSVNDNVKLDKESYEAGQTGGSFDPSSTSTSSGAGAGLFGVPPVSKNMIPESSLPMGSGTGNDGALDAGPFTQSAHPQSTTATLAGAVPKEPRGVPEVVTESQKAAHFDPEASANPEAVMEKKELEAELKREVPEEPATSESGLSTGKIASAVGGGVAAAGAAVTGAAYAAKDKAVEATNNSSAIPEASSTSSAVPEVVRESIAKAHVGPEATTNAEAVREKTAVEAELEKKVHVDNSTGESAPNVAPAGGIAVPEVVKESIAKAHVGPEATTNAEAVKEKSAVEAELEKKVHVDNSTGESAPKPGPAGGLSETALSSPGPLTSSSEPKLDQLDFSGGGASTSGVTSGDAPATTPKQKELAAPSTPTKPAVSRDVSPKGGPAVVGSSSDVPPTTPAKSTAADTPAKSTAANTPAKSTTAGTPSSAKTTDESVASTDTPDSKAAKKNKRKSIFNKLKKMLN</sequence>
<feature type="compositionally biased region" description="Polar residues" evidence="2">
    <location>
        <begin position="693"/>
        <end position="745"/>
    </location>
</feature>
<dbReference type="InterPro" id="IPR014756">
    <property type="entry name" value="Ig_E-set"/>
</dbReference>
<proteinExistence type="inferred from homology"/>
<dbReference type="Gene3D" id="2.60.40.10">
    <property type="entry name" value="Immunoglobulins"/>
    <property type="match status" value="1"/>
</dbReference>
<dbReference type="GO" id="GO:0031588">
    <property type="term" value="C:nucleotide-activated protein kinase complex"/>
    <property type="evidence" value="ECO:0007669"/>
    <property type="project" value="TreeGrafter"/>
</dbReference>
<dbReference type="InterPro" id="IPR032640">
    <property type="entry name" value="AMPK1_CBM"/>
</dbReference>
<organism evidence="4 5">
    <name type="scientific">Tothia fuscella</name>
    <dbReference type="NCBI Taxonomy" id="1048955"/>
    <lineage>
        <taxon>Eukaryota</taxon>
        <taxon>Fungi</taxon>
        <taxon>Dikarya</taxon>
        <taxon>Ascomycota</taxon>
        <taxon>Pezizomycotina</taxon>
        <taxon>Dothideomycetes</taxon>
        <taxon>Pleosporomycetidae</taxon>
        <taxon>Venturiales</taxon>
        <taxon>Cylindrosympodiaceae</taxon>
        <taxon>Tothia</taxon>
    </lineage>
</organism>
<dbReference type="Pfam" id="PF16561">
    <property type="entry name" value="AMPK1_CBM"/>
    <property type="match status" value="1"/>
</dbReference>
<keyword evidence="5" id="KW-1185">Reference proteome</keyword>
<dbReference type="InterPro" id="IPR013783">
    <property type="entry name" value="Ig-like_fold"/>
</dbReference>
<feature type="compositionally biased region" description="Polar residues" evidence="2">
    <location>
        <begin position="259"/>
        <end position="271"/>
    </location>
</feature>
<dbReference type="SUPFAM" id="SSF81296">
    <property type="entry name" value="E set domains"/>
    <property type="match status" value="1"/>
</dbReference>
<gene>
    <name evidence="4" type="ORF">EJ08DRAFT_82141</name>
</gene>
<accession>A0A9P4TS78</accession>
<reference evidence="4" key="1">
    <citation type="journal article" date="2020" name="Stud. Mycol.">
        <title>101 Dothideomycetes genomes: a test case for predicting lifestyles and emergence of pathogens.</title>
        <authorList>
            <person name="Haridas S."/>
            <person name="Albert R."/>
            <person name="Binder M."/>
            <person name="Bloem J."/>
            <person name="Labutti K."/>
            <person name="Salamov A."/>
            <person name="Andreopoulos B."/>
            <person name="Baker S."/>
            <person name="Barry K."/>
            <person name="Bills G."/>
            <person name="Bluhm B."/>
            <person name="Cannon C."/>
            <person name="Castanera R."/>
            <person name="Culley D."/>
            <person name="Daum C."/>
            <person name="Ezra D."/>
            <person name="Gonzalez J."/>
            <person name="Henrissat B."/>
            <person name="Kuo A."/>
            <person name="Liang C."/>
            <person name="Lipzen A."/>
            <person name="Lutzoni F."/>
            <person name="Magnuson J."/>
            <person name="Mondo S."/>
            <person name="Nolan M."/>
            <person name="Ohm R."/>
            <person name="Pangilinan J."/>
            <person name="Park H.-J."/>
            <person name="Ramirez L."/>
            <person name="Alfaro M."/>
            <person name="Sun H."/>
            <person name="Tritt A."/>
            <person name="Yoshinaga Y."/>
            <person name="Zwiers L.-H."/>
            <person name="Turgeon B."/>
            <person name="Goodwin S."/>
            <person name="Spatafora J."/>
            <person name="Crous P."/>
            <person name="Grigoriev I."/>
        </authorList>
    </citation>
    <scope>NUCLEOTIDE SEQUENCE</scope>
    <source>
        <strain evidence="4">CBS 130266</strain>
    </source>
</reference>
<dbReference type="InterPro" id="IPR050827">
    <property type="entry name" value="CRP1_MDG1_kinase"/>
</dbReference>
<evidence type="ECO:0000313" key="5">
    <source>
        <dbReference type="Proteomes" id="UP000800235"/>
    </source>
</evidence>
<feature type="region of interest" description="Disordered" evidence="2">
    <location>
        <begin position="573"/>
        <end position="768"/>
    </location>
</feature>
<dbReference type="PANTHER" id="PTHR10343">
    <property type="entry name" value="5'-AMP-ACTIVATED PROTEIN KINASE , BETA SUBUNIT"/>
    <property type="match status" value="1"/>
</dbReference>
<dbReference type="PANTHER" id="PTHR10343:SF81">
    <property type="entry name" value="CRUCIFORM DNA-RECOGNIZING PROTEIN 1-RELATED"/>
    <property type="match status" value="1"/>
</dbReference>
<dbReference type="GO" id="GO:0019901">
    <property type="term" value="F:protein kinase binding"/>
    <property type="evidence" value="ECO:0007669"/>
    <property type="project" value="TreeGrafter"/>
</dbReference>
<evidence type="ECO:0000259" key="3">
    <source>
        <dbReference type="Pfam" id="PF16561"/>
    </source>
</evidence>
<dbReference type="CDD" id="cd02859">
    <property type="entry name" value="E_set_AMPKbeta_like_N"/>
    <property type="match status" value="1"/>
</dbReference>
<dbReference type="GO" id="GO:0007165">
    <property type="term" value="P:signal transduction"/>
    <property type="evidence" value="ECO:0007669"/>
    <property type="project" value="TreeGrafter"/>
</dbReference>
<dbReference type="AlphaFoldDB" id="A0A9P4TS78"/>
<feature type="compositionally biased region" description="Low complexity" evidence="2">
    <location>
        <begin position="490"/>
        <end position="502"/>
    </location>
</feature>
<feature type="domain" description="AMP-activated protein kinase glycogen-binding" evidence="3">
    <location>
        <begin position="101"/>
        <end position="178"/>
    </location>
</feature>
<name>A0A9P4TS78_9PEZI</name>
<feature type="compositionally biased region" description="Basic and acidic residues" evidence="2">
    <location>
        <begin position="526"/>
        <end position="543"/>
    </location>
</feature>
<feature type="compositionally biased region" description="Low complexity" evidence="2">
    <location>
        <begin position="329"/>
        <end position="341"/>
    </location>
</feature>
<dbReference type="GO" id="GO:0005737">
    <property type="term" value="C:cytoplasm"/>
    <property type="evidence" value="ECO:0007669"/>
    <property type="project" value="TreeGrafter"/>
</dbReference>